<evidence type="ECO:0000313" key="2">
    <source>
        <dbReference type="Proteomes" id="UP000671879"/>
    </source>
</evidence>
<evidence type="ECO:0000313" key="1">
    <source>
        <dbReference type="EMBL" id="QTX32714.1"/>
    </source>
</evidence>
<accession>A0A9Q7AE85</accession>
<gene>
    <name evidence="1" type="ORF">KAR29_01880</name>
</gene>
<dbReference type="Proteomes" id="UP000671879">
    <property type="component" value="Chromosome"/>
</dbReference>
<proteinExistence type="predicted"/>
<dbReference type="KEGG" id="aram:KAR29_01880"/>
<dbReference type="EMBL" id="CP072943">
    <property type="protein sequence ID" value="QTX32714.1"/>
    <property type="molecule type" value="Genomic_DNA"/>
</dbReference>
<sequence>MFELARSPEEEALDELGEKLRSRGPLLGDQAEIMDGLTPFEPLRERPSLNGLAAFTGFIRRYEMVPGPLGFIRYDKRLTEFRPLRCFSGPRLLLNARPLGGRLACAFTDETQATSSEILTVLPRERDFHPTLLLGFLNSRIAAATARKVLPEEHLSAEEALDLPLPVFNVMNRRDRGLQGEIISAIYRLSHLCRERKSGKPEWANRVVDRQIQEADRVVDRLFAKAFGLDDRERALLGIDAS</sequence>
<organism evidence="1 2">
    <name type="scientific">Aminithiophilus ramosus</name>
    <dbReference type="NCBI Taxonomy" id="3029084"/>
    <lineage>
        <taxon>Bacteria</taxon>
        <taxon>Thermotogati</taxon>
        <taxon>Synergistota</taxon>
        <taxon>Synergistia</taxon>
        <taxon>Synergistales</taxon>
        <taxon>Aminithiophilaceae</taxon>
        <taxon>Aminithiophilus</taxon>
    </lineage>
</organism>
<dbReference type="AlphaFoldDB" id="A0A9Q7AE85"/>
<dbReference type="RefSeq" id="WP_274373965.1">
    <property type="nucleotide sequence ID" value="NZ_CP072943.1"/>
</dbReference>
<name>A0A9Q7AE85_9BACT</name>
<reference evidence="2" key="1">
    <citation type="submission" date="2021-04" db="EMBL/GenBank/DDBJ databases">
        <title>A novel Synergistetes isolate from a pyrite-forming mixed culture.</title>
        <authorList>
            <person name="Bunk B."/>
            <person name="Sproer C."/>
            <person name="Spring S."/>
            <person name="Pester M."/>
        </authorList>
    </citation>
    <scope>NUCLEOTIDE SEQUENCE [LARGE SCALE GENOMIC DNA]</scope>
    <source>
        <strain evidence="2">J.5.4.2-T.3.5.2</strain>
    </source>
</reference>
<keyword evidence="2" id="KW-1185">Reference proteome</keyword>
<protein>
    <submittedName>
        <fullName evidence="1">Uncharacterized protein</fullName>
    </submittedName>
</protein>